<dbReference type="PANTHER" id="PTHR15180:SF1">
    <property type="entry name" value="GENERAL TRANSCRIPTION FACTOR 3C POLYPEPTIDE 1"/>
    <property type="match status" value="1"/>
</dbReference>
<feature type="compositionally biased region" description="Low complexity" evidence="6">
    <location>
        <begin position="1153"/>
        <end position="1179"/>
    </location>
</feature>
<dbReference type="Pfam" id="PF20222">
    <property type="entry name" value="DUF6581"/>
    <property type="match status" value="1"/>
</dbReference>
<feature type="compositionally biased region" description="Acidic residues" evidence="6">
    <location>
        <begin position="1019"/>
        <end position="1029"/>
    </location>
</feature>
<evidence type="ECO:0000256" key="6">
    <source>
        <dbReference type="SAM" id="MobiDB-lite"/>
    </source>
</evidence>
<feature type="region of interest" description="Disordered" evidence="6">
    <location>
        <begin position="1543"/>
        <end position="1683"/>
    </location>
</feature>
<dbReference type="EMBL" id="CAWUON010000050">
    <property type="protein sequence ID" value="CAK7269674.1"/>
    <property type="molecule type" value="Genomic_DNA"/>
</dbReference>
<evidence type="ECO:0000256" key="2">
    <source>
        <dbReference type="ARBA" id="ARBA00022553"/>
    </source>
</evidence>
<dbReference type="Proteomes" id="UP001642502">
    <property type="component" value="Unassembled WGS sequence"/>
</dbReference>
<evidence type="ECO:0000259" key="7">
    <source>
        <dbReference type="Pfam" id="PF04182"/>
    </source>
</evidence>
<feature type="compositionally biased region" description="Polar residues" evidence="6">
    <location>
        <begin position="1278"/>
        <end position="1291"/>
    </location>
</feature>
<feature type="compositionally biased region" description="Basic residues" evidence="6">
    <location>
        <begin position="1133"/>
        <end position="1142"/>
    </location>
</feature>
<feature type="region of interest" description="Disordered" evidence="6">
    <location>
        <begin position="681"/>
        <end position="810"/>
    </location>
</feature>
<evidence type="ECO:0000313" key="10">
    <source>
        <dbReference type="Proteomes" id="UP001642502"/>
    </source>
</evidence>
<feature type="compositionally biased region" description="Basic residues" evidence="6">
    <location>
        <begin position="744"/>
        <end position="754"/>
    </location>
</feature>
<feature type="region of interest" description="Disordered" evidence="6">
    <location>
        <begin position="1014"/>
        <end position="1061"/>
    </location>
</feature>
<name>A0ABP0DN13_9PEZI</name>
<sequence>MTKGLDELIERLVADIAYCGETGLSVGDFIRLVSRLHKQPQQKSELNEESLCAHDATDAPIDMPLARKAWEWLTSRPEILVGRDGSRGKLSLDDALALPEPQMPAPNEDGEPGEDGIVAAGKGAAKKASQKGAKPDAPLSAATKQEKQLSSRGPKSGAKKKAASDAASGTAPESRPRLYVTERTLWFTLTGHEVDYKKIPLLEWRCLQGIASTRRKGILQADLRELVNQDKRSVPKRTDFLTAKGYIVKRTTIARGYRTSMMWLTEFAPIELPDGDEPPKPAANTNSFKASASEAAADSSLLSPKDLASSGIDFSPEFLKQNLEPVPWRNRWLGDAIEFASFGQTVLAIVKAWGVMRVVDLKIKLGIMGKRWQMRTLARICREFSASGVLRYVAAMHPDEQKMFRDCIKFERDPTPGEWKIYLAAGRRRTPAIDVHAKNKKAQDQKRSRTTGSGIGIADDDGASLLDPSLDQSLLDFAALEGEEEDEFNEGGMGGAFGSSFLAGASRTNAVSSPAWACDIPLVNLIFDTVDRSGIDGITSPEICRATLGTAFARYVFTLTMAMARPGTQPAHLQKFQLHCEPTRVGKNNAYLFRTLENAKLAERLSSGESLDDIEQQSMAASAAKHADAKLFWDLSHRGVLQDLSPDELRRLYGFEALPTEPTAEEIEQWRESRRVVAEVPKRRGPGRPRKVLASDADDRKCRDADDTVPLQDDEPDVSMQDNEAGASLQNTEIVAKVPGPPPPKRKFGRRPKPKAVVDKAGAGMGDDGAEENTTSTNGVGDQVAEPVPMVRLGEPGSLNPHPRSQGRPRRSAVIIFQLDELRDPDFLSDQKGYKHGAPRMALEDEVEPEDETVLVQTGDERLEAGPQDEAGCSVLESLAADLKPVTASYNGKLGHLVFDLASKSLHFTPTPARRARSVVKPKEPISIPVADLVSEPVLRTAPDGDGQALILETLEGKNDGPLNDTEPEDGDDSERKVAQIADGITTSFVFILDEDAEDNTRHAAALRECFVASRSQPAEDEQNGDDDNSQPARRRGRRPGTGKKKKRLRQETAKTAADGSEQYVCETCSGVWKNFYGLRYHQTKARTACNPNYEPATLEGKLGRRKKQLEMEEQSVDGSEADAEPSSLAQTRGRRGLRPRKLPIVPERDDSPVSVASSRSMSPALSASEAESSTSLESPSRRKNHQRLDLRDNRLAPAFQLALSEDSDSDNEKLSAPRGIAGAMRAALVSRREPSPASLESPPLTDGPLDRVNSPSPMQEVASIATPYKSTGDIDMSATSRGNSANSQHGIHTPASGYNAYPQPPASIESASGAATYAEPIPSLQQVEHIAAPPPLPADGTPARGTGRGAAGFWMPPLPKSTTSKLSPFVVRSLIVMEITKYLVDYFGGVFPSDRSLWYAAFHIYTRSFPGEDPPTLKATKAAVKKLELGKEVEEHTFGFRDPKGQFIYCRLLVRPGTDILQSETAADFKRQVQAAYPQPFVPDGFAPSEKDLAILRILDKDIERISKRSAKGRRPLAPEIEVLNAPFYEHLPQAPRPVPKTVLLLGSDQGGKIEEETDRLIGRNERDERNEGVEPQNEQQRPSNIKRKDLAGGASTQGASKRRRTRFADEITSYEPTEKTNDDSGPSGEADAAGSGRNGSNVASDDEADIDPALRTVKTMAKSTPKTPKPTKTHKPVAAGNPGLDSLPASFFVPDAALLSQGKGKRPIQHRDDAADGFATFVHFLPPNMLLEDERDAPQEELINFGDAGQELARTAAERVKPRQFKFVTKTHELHDMGDKSPRAWPIITETTFQRQSDASFTMDGFMPTRKALLRANLPQTPLECAAMLRGNQKVLGSEDTPEGQFLRDLEKCRSWELSQVGADILSQPSVAPGYVFLSVPFPGVHFTAEMGEAEAAGVRVGKAGAISPLRWTAKSQYTVETIPYGKLDTDETDVDVGSLLASTAPVQRKKTMGSNTGGVHVEANSNTVAVREQQLQQAKYSAQSRREMTAYPQTPADFLQLDAEEQIEGLQTQGRGKVDWSSNDTLIAAFVVIKTLLGGLNQAVDWGLMMRLFPGKQLSTLRTFWTNTRRDRQAHIDTLTERFQQAFLSAYSKHELPPIDFNNVLAYDWPWLISWALPHLTLRHKGTPTILPATREALWGDDGDNILTELPPMRTTGWREDFFGVTRSVWNRLQDSASEAAALSLDRPLSMVPEEGMAPGANDSVDRLRNMVARSWIRALCGTPYQRYPPSKIKQKLLTLGSIGATETGGGKGEKLGESATNNLLQTVISNLTNDRVLRRAKSLMSLGGRMYTLTDAYESTVEKMAAEAKLLQAYKFKDVLDATFRGGRLESLEIPLESNDDGMVMAILNMQAHGRITLEAVDAPYVPLGFEPGNYESRKFPKQYQRFRLRIKPTAEYIFNDHQDLEHTFDRIGRAWHVGEPDDILGRSGRELDDAPPKQGPNQEMPIWRDFFGVLDSGWFARLTGAVLFSLATRGATPVKQTTAHLRPIVESFEVQMIEDWATRLGFLTGSEACGENQGRSSSGSRMVTEWWWLLVGHMYQSVKGRCVE</sequence>
<evidence type="ECO:0000256" key="1">
    <source>
        <dbReference type="ARBA" id="ARBA00004123"/>
    </source>
</evidence>
<reference evidence="9 10" key="1">
    <citation type="submission" date="2024-01" db="EMBL/GenBank/DDBJ databases">
        <authorList>
            <person name="Allen C."/>
            <person name="Tagirdzhanova G."/>
        </authorList>
    </citation>
    <scope>NUCLEOTIDE SEQUENCE [LARGE SCALE GENOMIC DNA]</scope>
    <source>
        <strain evidence="9 10">CBS 119000</strain>
    </source>
</reference>
<feature type="region of interest" description="Disordered" evidence="6">
    <location>
        <begin position="1226"/>
        <end position="1261"/>
    </location>
</feature>
<comment type="subcellular location">
    <subcellularLocation>
        <location evidence="1">Nucleus</location>
    </subcellularLocation>
</comment>
<feature type="compositionally biased region" description="Acidic residues" evidence="6">
    <location>
        <begin position="1112"/>
        <end position="1124"/>
    </location>
</feature>
<feature type="region of interest" description="Disordered" evidence="6">
    <location>
        <begin position="1276"/>
        <end position="1299"/>
    </location>
</feature>
<feature type="compositionally biased region" description="Basic residues" evidence="6">
    <location>
        <begin position="1033"/>
        <end position="1049"/>
    </location>
</feature>
<evidence type="ECO:0000256" key="3">
    <source>
        <dbReference type="ARBA" id="ARBA00023125"/>
    </source>
</evidence>
<accession>A0ABP0DN13</accession>
<dbReference type="PANTHER" id="PTHR15180">
    <property type="entry name" value="GENERAL TRANSCRIPTION FACTOR 3C POLYPEPTIDE 1"/>
    <property type="match status" value="1"/>
</dbReference>
<keyword evidence="10" id="KW-1185">Reference proteome</keyword>
<feature type="region of interest" description="Disordered" evidence="6">
    <location>
        <begin position="98"/>
        <end position="175"/>
    </location>
</feature>
<feature type="region of interest" description="Disordered" evidence="6">
    <location>
        <begin position="1091"/>
        <end position="1194"/>
    </location>
</feature>
<dbReference type="InterPro" id="IPR044210">
    <property type="entry name" value="Tfc3-like"/>
</dbReference>
<dbReference type="InterPro" id="IPR046488">
    <property type="entry name" value="Sfc3/Tfc3_C"/>
</dbReference>
<keyword evidence="3" id="KW-0238">DNA-binding</keyword>
<evidence type="ECO:0008006" key="11">
    <source>
        <dbReference type="Google" id="ProtNLM"/>
    </source>
</evidence>
<feature type="region of interest" description="Disordered" evidence="6">
    <location>
        <begin position="954"/>
        <end position="975"/>
    </location>
</feature>
<evidence type="ECO:0000256" key="4">
    <source>
        <dbReference type="ARBA" id="ARBA00023163"/>
    </source>
</evidence>
<feature type="domain" description="Transcription factor tau subunit sfc3/Tfc3 C-terminal" evidence="8">
    <location>
        <begin position="2022"/>
        <end position="2486"/>
    </location>
</feature>
<organism evidence="9 10">
    <name type="scientific">Sporothrix epigloea</name>
    <dbReference type="NCBI Taxonomy" id="1892477"/>
    <lineage>
        <taxon>Eukaryota</taxon>
        <taxon>Fungi</taxon>
        <taxon>Dikarya</taxon>
        <taxon>Ascomycota</taxon>
        <taxon>Pezizomycotina</taxon>
        <taxon>Sordariomycetes</taxon>
        <taxon>Sordariomycetidae</taxon>
        <taxon>Ophiostomatales</taxon>
        <taxon>Ophiostomataceae</taxon>
        <taxon>Sporothrix</taxon>
    </lineage>
</organism>
<keyword evidence="4" id="KW-0804">Transcription</keyword>
<dbReference type="InterPro" id="IPR007309">
    <property type="entry name" value="TFIIIC_Bblock-bd"/>
</dbReference>
<comment type="caution">
    <text evidence="9">The sequence shown here is derived from an EMBL/GenBank/DDBJ whole genome shotgun (WGS) entry which is preliminary data.</text>
</comment>
<protein>
    <recommendedName>
        <fullName evidence="11">TFIIIC transcription initiation factor complex subunits Tfc3</fullName>
    </recommendedName>
</protein>
<dbReference type="Pfam" id="PF04182">
    <property type="entry name" value="B-block_TFIIIC"/>
    <property type="match status" value="1"/>
</dbReference>
<evidence type="ECO:0000256" key="5">
    <source>
        <dbReference type="ARBA" id="ARBA00023242"/>
    </source>
</evidence>
<keyword evidence="2" id="KW-0597">Phosphoprotein</keyword>
<feature type="compositionally biased region" description="Low complexity" evidence="6">
    <location>
        <begin position="1236"/>
        <end position="1245"/>
    </location>
</feature>
<gene>
    <name evidence="9" type="ORF">SEPCBS119000_003691</name>
</gene>
<feature type="compositionally biased region" description="Basic and acidic residues" evidence="6">
    <location>
        <begin position="1553"/>
        <end position="1574"/>
    </location>
</feature>
<feature type="domain" description="B-block binding subunit of TFIIIC" evidence="7">
    <location>
        <begin position="202"/>
        <end position="268"/>
    </location>
</feature>
<evidence type="ECO:0000313" key="9">
    <source>
        <dbReference type="EMBL" id="CAK7269674.1"/>
    </source>
</evidence>
<feature type="compositionally biased region" description="Basic and acidic residues" evidence="6">
    <location>
        <begin position="697"/>
        <end position="706"/>
    </location>
</feature>
<proteinExistence type="predicted"/>
<evidence type="ECO:0000259" key="8">
    <source>
        <dbReference type="Pfam" id="PF20222"/>
    </source>
</evidence>
<keyword evidence="5" id="KW-0539">Nucleus</keyword>